<keyword evidence="3" id="KW-1185">Reference proteome</keyword>
<protein>
    <submittedName>
        <fullName evidence="2">Uncharacterized protein</fullName>
    </submittedName>
</protein>
<evidence type="ECO:0000313" key="2">
    <source>
        <dbReference type="EMBL" id="RDX93624.1"/>
    </source>
</evidence>
<feature type="non-terminal residue" evidence="2">
    <location>
        <position position="1"/>
    </location>
</feature>
<keyword evidence="1" id="KW-0732">Signal</keyword>
<accession>A0A371GSV1</accession>
<dbReference type="AlphaFoldDB" id="A0A371GSV1"/>
<proteinExistence type="predicted"/>
<reference evidence="2" key="1">
    <citation type="submission" date="2018-05" db="EMBL/GenBank/DDBJ databases">
        <title>Draft genome of Mucuna pruriens seed.</title>
        <authorList>
            <person name="Nnadi N.E."/>
            <person name="Vos R."/>
            <person name="Hasami M.H."/>
            <person name="Devisetty U.K."/>
            <person name="Aguiy J.C."/>
        </authorList>
    </citation>
    <scope>NUCLEOTIDE SEQUENCE [LARGE SCALE GENOMIC DNA]</scope>
    <source>
        <strain evidence="2">JCA_2017</strain>
    </source>
</reference>
<evidence type="ECO:0000313" key="3">
    <source>
        <dbReference type="Proteomes" id="UP000257109"/>
    </source>
</evidence>
<name>A0A371GSV1_MUCPR</name>
<evidence type="ECO:0000256" key="1">
    <source>
        <dbReference type="SAM" id="SignalP"/>
    </source>
</evidence>
<comment type="caution">
    <text evidence="2">The sequence shown here is derived from an EMBL/GenBank/DDBJ whole genome shotgun (WGS) entry which is preliminary data.</text>
</comment>
<gene>
    <name evidence="2" type="ORF">CR513_24088</name>
</gene>
<feature type="signal peptide" evidence="1">
    <location>
        <begin position="1"/>
        <end position="23"/>
    </location>
</feature>
<dbReference type="STRING" id="157652.A0A371GSV1"/>
<organism evidence="2 3">
    <name type="scientific">Mucuna pruriens</name>
    <name type="common">Velvet bean</name>
    <name type="synonym">Dolichos pruriens</name>
    <dbReference type="NCBI Taxonomy" id="157652"/>
    <lineage>
        <taxon>Eukaryota</taxon>
        <taxon>Viridiplantae</taxon>
        <taxon>Streptophyta</taxon>
        <taxon>Embryophyta</taxon>
        <taxon>Tracheophyta</taxon>
        <taxon>Spermatophyta</taxon>
        <taxon>Magnoliopsida</taxon>
        <taxon>eudicotyledons</taxon>
        <taxon>Gunneridae</taxon>
        <taxon>Pentapetalae</taxon>
        <taxon>rosids</taxon>
        <taxon>fabids</taxon>
        <taxon>Fabales</taxon>
        <taxon>Fabaceae</taxon>
        <taxon>Papilionoideae</taxon>
        <taxon>50 kb inversion clade</taxon>
        <taxon>NPAAA clade</taxon>
        <taxon>indigoferoid/millettioid clade</taxon>
        <taxon>Phaseoleae</taxon>
        <taxon>Mucuna</taxon>
    </lineage>
</organism>
<dbReference type="Proteomes" id="UP000257109">
    <property type="component" value="Unassembled WGS sequence"/>
</dbReference>
<dbReference type="EMBL" id="QJKJ01004568">
    <property type="protein sequence ID" value="RDX93624.1"/>
    <property type="molecule type" value="Genomic_DNA"/>
</dbReference>
<feature type="chain" id="PRO_5016663694" evidence="1">
    <location>
        <begin position="24"/>
        <end position="127"/>
    </location>
</feature>
<sequence length="127" mass="13656">MALSKLLVASLVVSFVLFPLLDADQPGHAQTQDSLVQKIDCNAACAARCRLASRQLAATACHRALPVTKKCVPAMPASPPTVADASALRKFQIIPFKLLYVYIAEYISLVCNLVMGSEATNLEALPW</sequence>